<dbReference type="InterPro" id="IPR010920">
    <property type="entry name" value="LSM_dom_sf"/>
</dbReference>
<dbReference type="SUPFAM" id="SSF50182">
    <property type="entry name" value="Sm-like ribonucleoproteins"/>
    <property type="match status" value="1"/>
</dbReference>
<name>K9YUG8_DACS8</name>
<comment type="subcellular location">
    <subcellularLocation>
        <location evidence="1">Membrane</location>
        <topology evidence="1">Multi-pass membrane protein</topology>
    </subcellularLocation>
</comment>
<dbReference type="RefSeq" id="WP_015229568.1">
    <property type="nucleotide sequence ID" value="NC_019780.1"/>
</dbReference>
<dbReference type="EMBL" id="CP003944">
    <property type="protein sequence ID" value="AFZ50571.1"/>
    <property type="molecule type" value="Genomic_DNA"/>
</dbReference>
<gene>
    <name evidence="8" type="ORF">Dacsa_1917</name>
</gene>
<evidence type="ECO:0000256" key="3">
    <source>
        <dbReference type="ARBA" id="ARBA00022692"/>
    </source>
</evidence>
<evidence type="ECO:0000256" key="4">
    <source>
        <dbReference type="ARBA" id="ARBA00022989"/>
    </source>
</evidence>
<feature type="domain" description="Mechanosensitive ion channel MscS" evidence="7">
    <location>
        <begin position="188"/>
        <end position="260"/>
    </location>
</feature>
<dbReference type="InterPro" id="IPR023408">
    <property type="entry name" value="MscS_beta-dom_sf"/>
</dbReference>
<dbReference type="PANTHER" id="PTHR30566:SF5">
    <property type="entry name" value="MECHANOSENSITIVE ION CHANNEL PROTEIN 1, MITOCHONDRIAL-RELATED"/>
    <property type="match status" value="1"/>
</dbReference>
<evidence type="ECO:0000313" key="8">
    <source>
        <dbReference type="EMBL" id="AFZ50571.1"/>
    </source>
</evidence>
<protein>
    <submittedName>
        <fullName evidence="8">Small-conductance mechanosensitive channel</fullName>
    </submittedName>
</protein>
<evidence type="ECO:0000256" key="5">
    <source>
        <dbReference type="ARBA" id="ARBA00023136"/>
    </source>
</evidence>
<keyword evidence="3 6" id="KW-0812">Transmembrane</keyword>
<dbReference type="InterPro" id="IPR006685">
    <property type="entry name" value="MscS_channel_2nd"/>
</dbReference>
<dbReference type="Gene3D" id="1.10.287.1260">
    <property type="match status" value="1"/>
</dbReference>
<dbReference type="AlphaFoldDB" id="K9YUG8"/>
<keyword evidence="4 6" id="KW-1133">Transmembrane helix</keyword>
<dbReference type="Proteomes" id="UP000010482">
    <property type="component" value="Chromosome"/>
</dbReference>
<dbReference type="InterPro" id="IPR011014">
    <property type="entry name" value="MscS_channel_TM-2"/>
</dbReference>
<proteinExistence type="inferred from homology"/>
<feature type="transmembrane region" description="Helical" evidence="6">
    <location>
        <begin position="138"/>
        <end position="160"/>
    </location>
</feature>
<dbReference type="GO" id="GO:0055085">
    <property type="term" value="P:transmembrane transport"/>
    <property type="evidence" value="ECO:0007669"/>
    <property type="project" value="InterPro"/>
</dbReference>
<evidence type="ECO:0000256" key="2">
    <source>
        <dbReference type="ARBA" id="ARBA00008017"/>
    </source>
</evidence>
<evidence type="ECO:0000313" key="9">
    <source>
        <dbReference type="Proteomes" id="UP000010482"/>
    </source>
</evidence>
<evidence type="ECO:0000259" key="7">
    <source>
        <dbReference type="Pfam" id="PF00924"/>
    </source>
</evidence>
<reference evidence="8" key="1">
    <citation type="submission" date="2012-04" db="EMBL/GenBank/DDBJ databases">
        <title>Finished genome of Dactylococcopsis salina PCC 8305.</title>
        <authorList>
            <consortium name="US DOE Joint Genome Institute"/>
            <person name="Gugger M."/>
            <person name="Coursin T."/>
            <person name="Rippka R."/>
            <person name="Tandeau De Marsac N."/>
            <person name="Huntemann M."/>
            <person name="Wei C.-L."/>
            <person name="Han J."/>
            <person name="Detter J.C."/>
            <person name="Han C."/>
            <person name="Tapia R."/>
            <person name="Daligault H."/>
            <person name="Chen A."/>
            <person name="Krypides N."/>
            <person name="Mavromatis K."/>
            <person name="Markowitz V."/>
            <person name="Szeto E."/>
            <person name="Ivanova N."/>
            <person name="Ovchinnikova G."/>
            <person name="Pagani I."/>
            <person name="Pati A."/>
            <person name="Goodwin L."/>
            <person name="Peters L."/>
            <person name="Pitluck S."/>
            <person name="Woyke T."/>
            <person name="Kerfeld C."/>
        </authorList>
    </citation>
    <scope>NUCLEOTIDE SEQUENCE [LARGE SCALE GENOMIC DNA]</scope>
    <source>
        <strain evidence="8">PCC 8305</strain>
    </source>
</reference>
<comment type="similarity">
    <text evidence="2">Belongs to the MscS (TC 1.A.23) family.</text>
</comment>
<accession>K9YUG8</accession>
<keyword evidence="9" id="KW-1185">Reference proteome</keyword>
<dbReference type="GO" id="GO:0016020">
    <property type="term" value="C:membrane"/>
    <property type="evidence" value="ECO:0007669"/>
    <property type="project" value="UniProtKB-SubCell"/>
</dbReference>
<feature type="transmembrane region" description="Helical" evidence="6">
    <location>
        <begin position="166"/>
        <end position="184"/>
    </location>
</feature>
<evidence type="ECO:0000256" key="1">
    <source>
        <dbReference type="ARBA" id="ARBA00004141"/>
    </source>
</evidence>
<keyword evidence="5 6" id="KW-0472">Membrane</keyword>
<dbReference type="PANTHER" id="PTHR30566">
    <property type="entry name" value="YNAI-RELATED MECHANOSENSITIVE ION CHANNEL"/>
    <property type="match status" value="1"/>
</dbReference>
<organism evidence="8 9">
    <name type="scientific">Dactylococcopsis salina (strain PCC 8305)</name>
    <name type="common">Myxobactron salinum</name>
    <dbReference type="NCBI Taxonomy" id="13035"/>
    <lineage>
        <taxon>Bacteria</taxon>
        <taxon>Bacillati</taxon>
        <taxon>Cyanobacteriota</taxon>
        <taxon>Cyanophyceae</taxon>
        <taxon>Nodosilineales</taxon>
        <taxon>Cymatolegaceae</taxon>
        <taxon>Dactylococcopsis</taxon>
    </lineage>
</organism>
<dbReference type="KEGG" id="dsl:Dacsa_1917"/>
<feature type="transmembrane region" description="Helical" evidence="6">
    <location>
        <begin position="12"/>
        <end position="32"/>
    </location>
</feature>
<sequence>MVQIEWEILQEVLVLMLRLGLFSLAAIISPFVGRFFPQFIWRFLQFIQRYVSIDAKHTYDQFVKSFQNLIAISGTFLFLALALNLLAQYEEIYQFLGFFIYFCLSVTLAWIALKISRQLIRRTVISLVQRWFGEVSEVVLIFESLIYVVIIILAGIIFAIGLRLNITAIVASLGISGVAIAFGAQQTLSRLFGTLEIYLDRPYRPGEYIRINFNPYDEDAYGRIESIGLRSTKIRLVARNTITIVPNSLMADKRIENVSRGKKIVAMLCLDFLRVLDSGERALVKQVVQEASEVFWGFTKASIHVQYCASDQQAGTRARIIFFISSVDESSLGLRKRLLELANSAIAHKLAGYNLKFTTPEPVVYIDSPMSL</sequence>
<dbReference type="HOGENOM" id="CLU_745594_0_0_3"/>
<dbReference type="Pfam" id="PF00924">
    <property type="entry name" value="MS_channel_2nd"/>
    <property type="match status" value="1"/>
</dbReference>
<dbReference type="SUPFAM" id="SSF82861">
    <property type="entry name" value="Mechanosensitive channel protein MscS (YggB), transmembrane region"/>
    <property type="match status" value="1"/>
</dbReference>
<evidence type="ECO:0000256" key="6">
    <source>
        <dbReference type="SAM" id="Phobius"/>
    </source>
</evidence>
<dbReference type="STRING" id="13035.Dacsa_1917"/>
<dbReference type="eggNOG" id="COG0668">
    <property type="taxonomic scope" value="Bacteria"/>
</dbReference>
<dbReference type="Gene3D" id="2.30.30.60">
    <property type="match status" value="1"/>
</dbReference>
<feature type="transmembrane region" description="Helical" evidence="6">
    <location>
        <begin position="66"/>
        <end position="86"/>
    </location>
</feature>
<feature type="transmembrane region" description="Helical" evidence="6">
    <location>
        <begin position="92"/>
        <end position="113"/>
    </location>
</feature>